<evidence type="ECO:0000259" key="5">
    <source>
        <dbReference type="Pfam" id="PF17390"/>
    </source>
</evidence>
<accession>A0A3E4V8F3</accession>
<evidence type="ECO:0000313" key="7">
    <source>
        <dbReference type="Proteomes" id="UP000260808"/>
    </source>
</evidence>
<dbReference type="GO" id="GO:0030596">
    <property type="term" value="F:alpha-L-rhamnosidase activity"/>
    <property type="evidence" value="ECO:0007669"/>
    <property type="project" value="UniProtKB-EC"/>
</dbReference>
<keyword evidence="3" id="KW-0378">Hydrolase</keyword>
<dbReference type="SUPFAM" id="SSF48208">
    <property type="entry name" value="Six-hairpin glycosidases"/>
    <property type="match status" value="1"/>
</dbReference>
<dbReference type="Proteomes" id="UP000260808">
    <property type="component" value="Unassembled WGS sequence"/>
</dbReference>
<proteinExistence type="predicted"/>
<feature type="domain" description="Alpha-L-rhamnosidase six-hairpin glycosidase" evidence="4">
    <location>
        <begin position="8"/>
        <end position="121"/>
    </location>
</feature>
<dbReference type="InterPro" id="IPR008928">
    <property type="entry name" value="6-hairpin_glycosidase_sf"/>
</dbReference>
<evidence type="ECO:0000256" key="2">
    <source>
        <dbReference type="ARBA" id="ARBA00012652"/>
    </source>
</evidence>
<dbReference type="Gene3D" id="2.60.420.10">
    <property type="entry name" value="Maltose phosphorylase, domain 3"/>
    <property type="match status" value="1"/>
</dbReference>
<evidence type="ECO:0000256" key="3">
    <source>
        <dbReference type="ARBA" id="ARBA00022801"/>
    </source>
</evidence>
<dbReference type="EMBL" id="QSSX01000010">
    <property type="protein sequence ID" value="RGM23790.1"/>
    <property type="molecule type" value="Genomic_DNA"/>
</dbReference>
<dbReference type="Pfam" id="PF17389">
    <property type="entry name" value="Bac_rhamnosid6H"/>
    <property type="match status" value="1"/>
</dbReference>
<gene>
    <name evidence="6" type="ORF">DXC31_05595</name>
</gene>
<dbReference type="GO" id="GO:0005975">
    <property type="term" value="P:carbohydrate metabolic process"/>
    <property type="evidence" value="ECO:0007669"/>
    <property type="project" value="InterPro"/>
</dbReference>
<reference evidence="6 7" key="1">
    <citation type="submission" date="2018-08" db="EMBL/GenBank/DDBJ databases">
        <title>A genome reference for cultivated species of the human gut microbiota.</title>
        <authorList>
            <person name="Zou Y."/>
            <person name="Xue W."/>
            <person name="Luo G."/>
        </authorList>
    </citation>
    <scope>NUCLEOTIDE SEQUENCE [LARGE SCALE GENOMIC DNA]</scope>
    <source>
        <strain evidence="6 7">TF01-20-2</strain>
    </source>
</reference>
<dbReference type="InterPro" id="IPR035396">
    <property type="entry name" value="Bac_rhamnosid6H"/>
</dbReference>
<comment type="catalytic activity">
    <reaction evidence="1">
        <text>Hydrolysis of terminal non-reducing alpha-L-rhamnose residues in alpha-L-rhamnosides.</text>
        <dbReference type="EC" id="3.2.1.40"/>
    </reaction>
</comment>
<sequence length="201" mass="22621">MPLDFMGSYVLAIAFDLAPERKKESIAGHLIRKIEENGDCLDTGFLTTPYLLDALCKIGRMDKAYKVLLQTKCPSWLYEVNQGATTIWENYISYKEDGSPVMTSLNHYAFGCVDDWMFRKISGIDMAAPGFKKIVIAPEPDNAFTSAKRTYMSEYGEIAVGWSMDKGKFKLKVKIPCNTTAVVKMPDGRLYKVGSGMYQFE</sequence>
<organism evidence="6 7">
    <name type="scientific">Mediterraneibacter gnavus</name>
    <name type="common">Ruminococcus gnavus</name>
    <dbReference type="NCBI Taxonomy" id="33038"/>
    <lineage>
        <taxon>Bacteria</taxon>
        <taxon>Bacillati</taxon>
        <taxon>Bacillota</taxon>
        <taxon>Clostridia</taxon>
        <taxon>Lachnospirales</taxon>
        <taxon>Lachnospiraceae</taxon>
        <taxon>Mediterraneibacter</taxon>
    </lineage>
</organism>
<dbReference type="InterPro" id="IPR012341">
    <property type="entry name" value="6hp_glycosidase-like_sf"/>
</dbReference>
<evidence type="ECO:0000313" key="6">
    <source>
        <dbReference type="EMBL" id="RGM23790.1"/>
    </source>
</evidence>
<evidence type="ECO:0000256" key="1">
    <source>
        <dbReference type="ARBA" id="ARBA00001445"/>
    </source>
</evidence>
<protein>
    <recommendedName>
        <fullName evidence="2">alpha-L-rhamnosidase</fullName>
        <ecNumber evidence="2">3.2.1.40</ecNumber>
    </recommendedName>
</protein>
<evidence type="ECO:0000259" key="4">
    <source>
        <dbReference type="Pfam" id="PF17389"/>
    </source>
</evidence>
<dbReference type="Pfam" id="PF17390">
    <property type="entry name" value="Bac_rhamnosid_C"/>
    <property type="match status" value="1"/>
</dbReference>
<dbReference type="InterPro" id="IPR035398">
    <property type="entry name" value="Bac_rhamnosid_C"/>
</dbReference>
<dbReference type="EC" id="3.2.1.40" evidence="2"/>
<dbReference type="AlphaFoldDB" id="A0A3E4V8F3"/>
<dbReference type="InterPro" id="IPR016007">
    <property type="entry name" value="Alpha_rhamnosid"/>
</dbReference>
<dbReference type="PANTHER" id="PTHR33307">
    <property type="entry name" value="ALPHA-RHAMNOSIDASE (EUROFUNG)"/>
    <property type="match status" value="1"/>
</dbReference>
<dbReference type="Gene3D" id="1.50.10.10">
    <property type="match status" value="1"/>
</dbReference>
<name>A0A3E4V8F3_MEDGN</name>
<comment type="caution">
    <text evidence="6">The sequence shown here is derived from an EMBL/GenBank/DDBJ whole genome shotgun (WGS) entry which is preliminary data.</text>
</comment>
<dbReference type="PANTHER" id="PTHR33307:SF6">
    <property type="entry name" value="ALPHA-RHAMNOSIDASE (EUROFUNG)-RELATED"/>
    <property type="match status" value="1"/>
</dbReference>
<feature type="domain" description="Alpha-L-rhamnosidase C-terminal" evidence="5">
    <location>
        <begin position="123"/>
        <end position="194"/>
    </location>
</feature>